<dbReference type="PROSITE" id="PS50011">
    <property type="entry name" value="PROTEIN_KINASE_DOM"/>
    <property type="match status" value="1"/>
</dbReference>
<organism evidence="12">
    <name type="scientific">Noctiluca scintillans</name>
    <name type="common">Sea sparkle</name>
    <name type="synonym">Red tide dinoflagellate</name>
    <dbReference type="NCBI Taxonomy" id="2966"/>
    <lineage>
        <taxon>Eukaryota</taxon>
        <taxon>Sar</taxon>
        <taxon>Alveolata</taxon>
        <taxon>Dinophyceae</taxon>
        <taxon>Noctilucales</taxon>
        <taxon>Noctilucaceae</taxon>
        <taxon>Noctiluca</taxon>
    </lineage>
</organism>
<dbReference type="InterPro" id="IPR002048">
    <property type="entry name" value="EF_hand_dom"/>
</dbReference>
<evidence type="ECO:0000256" key="6">
    <source>
        <dbReference type="ARBA" id="ARBA00022837"/>
    </source>
</evidence>
<gene>
    <name evidence="12" type="ORF">NSCI0253_LOCUS28677</name>
</gene>
<dbReference type="Gene3D" id="1.10.238.10">
    <property type="entry name" value="EF-hand"/>
    <property type="match status" value="2"/>
</dbReference>
<protein>
    <submittedName>
        <fullName evidence="12">Uncharacterized protein</fullName>
    </submittedName>
</protein>
<dbReference type="PROSITE" id="PS00018">
    <property type="entry name" value="EF_HAND_1"/>
    <property type="match status" value="1"/>
</dbReference>
<name>A0A7S1AHD8_NOCSC</name>
<feature type="domain" description="Protein kinase" evidence="10">
    <location>
        <begin position="460"/>
        <end position="716"/>
    </location>
</feature>
<dbReference type="InterPro" id="IPR011009">
    <property type="entry name" value="Kinase-like_dom_sf"/>
</dbReference>
<evidence type="ECO:0000259" key="11">
    <source>
        <dbReference type="PROSITE" id="PS50222"/>
    </source>
</evidence>
<feature type="domain" description="EF-hand" evidence="11">
    <location>
        <begin position="863"/>
        <end position="898"/>
    </location>
</feature>
<dbReference type="InterPro" id="IPR018247">
    <property type="entry name" value="EF_Hand_1_Ca_BS"/>
</dbReference>
<dbReference type="Gene3D" id="1.10.510.10">
    <property type="entry name" value="Transferase(Phosphotransferase) domain 1"/>
    <property type="match status" value="1"/>
</dbReference>
<keyword evidence="4" id="KW-0547">Nucleotide-binding</keyword>
<dbReference type="InterPro" id="IPR050205">
    <property type="entry name" value="CDPK_Ser/Thr_kinases"/>
</dbReference>
<reference evidence="12" key="1">
    <citation type="submission" date="2021-01" db="EMBL/GenBank/DDBJ databases">
        <authorList>
            <person name="Corre E."/>
            <person name="Pelletier E."/>
            <person name="Niang G."/>
            <person name="Scheremetjew M."/>
            <person name="Finn R."/>
            <person name="Kale V."/>
            <person name="Holt S."/>
            <person name="Cochrane G."/>
            <person name="Meng A."/>
            <person name="Brown T."/>
            <person name="Cohen L."/>
        </authorList>
    </citation>
    <scope>NUCLEOTIDE SEQUENCE</scope>
</reference>
<keyword evidence="6" id="KW-0106">Calcium</keyword>
<keyword evidence="3" id="KW-0808">Transferase</keyword>
<dbReference type="SMART" id="SM00220">
    <property type="entry name" value="S_TKc"/>
    <property type="match status" value="1"/>
</dbReference>
<dbReference type="SUPFAM" id="SSF47473">
    <property type="entry name" value="EF-hand"/>
    <property type="match status" value="1"/>
</dbReference>
<dbReference type="GO" id="GO:0005509">
    <property type="term" value="F:calcium ion binding"/>
    <property type="evidence" value="ECO:0007669"/>
    <property type="project" value="InterPro"/>
</dbReference>
<dbReference type="InterPro" id="IPR011992">
    <property type="entry name" value="EF-hand-dom_pair"/>
</dbReference>
<dbReference type="Gene3D" id="3.30.200.20">
    <property type="entry name" value="Phosphorylase Kinase, domain 1"/>
    <property type="match status" value="1"/>
</dbReference>
<keyword evidence="5" id="KW-0418">Kinase</keyword>
<dbReference type="PROSITE" id="PS50222">
    <property type="entry name" value="EF_HAND_2"/>
    <property type="match status" value="2"/>
</dbReference>
<dbReference type="Pfam" id="PF00069">
    <property type="entry name" value="Pkinase"/>
    <property type="match status" value="1"/>
</dbReference>
<dbReference type="PROSITE" id="PS00108">
    <property type="entry name" value="PROTEIN_KINASE_ST"/>
    <property type="match status" value="1"/>
</dbReference>
<keyword evidence="2" id="KW-0723">Serine/threonine-protein kinase</keyword>
<dbReference type="SUPFAM" id="SSF56112">
    <property type="entry name" value="Protein kinase-like (PK-like)"/>
    <property type="match status" value="1"/>
</dbReference>
<dbReference type="EMBL" id="HBFQ01040430">
    <property type="protein sequence ID" value="CAD8854326.1"/>
    <property type="molecule type" value="Transcribed_RNA"/>
</dbReference>
<feature type="region of interest" description="Disordered" evidence="9">
    <location>
        <begin position="69"/>
        <end position="188"/>
    </location>
</feature>
<feature type="compositionally biased region" description="Polar residues" evidence="9">
    <location>
        <begin position="110"/>
        <end position="123"/>
    </location>
</feature>
<proteinExistence type="inferred from homology"/>
<evidence type="ECO:0000259" key="10">
    <source>
        <dbReference type="PROSITE" id="PS50011"/>
    </source>
</evidence>
<comment type="similarity">
    <text evidence="8">Belongs to the protein kinase superfamily. Ser/Thr protein kinase family. CDPK subfamily.</text>
</comment>
<evidence type="ECO:0000256" key="1">
    <source>
        <dbReference type="ARBA" id="ARBA00001946"/>
    </source>
</evidence>
<evidence type="ECO:0000256" key="4">
    <source>
        <dbReference type="ARBA" id="ARBA00022741"/>
    </source>
</evidence>
<dbReference type="GO" id="GO:0005524">
    <property type="term" value="F:ATP binding"/>
    <property type="evidence" value="ECO:0007669"/>
    <property type="project" value="UniProtKB-KW"/>
</dbReference>
<sequence>MKGPPLQRPLLAAREGVEQPPDIGIVGHQIAFGPNGIVRTPVLVSTSQDARQEGESPVPKVPVVVECVAIPKSGEHDQRDEEAVPKLGEHDQRHEEALPDTFVADVPADVSQNSKMSEVPQQSWERELPPAARSGDRTRDSTSLEPKGGAQNSEPPTRTPDIDPPRMRPPTAGPPASADKVDAQRVGRKSTKVQVTILHATLPPVSDAAKWCLESFVKMFRCFPDGREALVARTASTHVGNNDLNTAWNEDFAFSHVEGSVVRFRIFVAKIRCEILATSKMDLDAILPTLRGAKTLDLPILKAKDRMHLGTMQVRVCLEQDTSEAPLAPRKNPIEGTLSFANVIHLLQRPEELEDKVRKLFRQLARSSGRDNRPVLRSKDMSSLSSLLSEKFKVDAEVFGEVSQMFWRFDISGDGLLYENEAVKLILFMLQQYRDSTDASPPGAIQFGETIRHRQVSDKYDVKKELGRGGQGIVYLANEKDTGQEVVVKMCSKKGSNTTKESTTQEFELLMTLKHPKIARVYEIFQDWANVYIVQEPYFGGDLTTALKKAHDAGVKVNERWLAAVIKQVLSGVEFLHGKNVMHCDLKEPNVMVAGKTNWDAPQVIVIDFGLANHFSSRSRVGGTPGYIPLEVWDHGLWTPRGDVFSLGVMMYSLWFGYCPFVKGCRKVEEVAERTRAFEPTIPHGSRQFQELVSKMMAKPLLKRPVVAQIMQSEWFGADAGGQDLHMNTIAVIVGRQKQTDLHRALLADLGARSNLAHLQKMNDMFIELDHENKGCVSADGVRKAFNNQMSSSEIEQLITCLVGDANGQLSYEEFMGQLIAAKEPEENALLMRIFNEVDTDNVGYLTREQVQVLIKRPNVARVLRDKPEQLVDMMDRDGDKRITFEEFKCVVQGKRVGHSYQKGQKIFFWSSSYNQWCPGTVLDVRDKAVQVDCKPGYWLQGSELRKVRPAHK</sequence>
<feature type="compositionally biased region" description="Basic and acidic residues" evidence="9">
    <location>
        <begin position="124"/>
        <end position="142"/>
    </location>
</feature>
<feature type="compositionally biased region" description="Basic and acidic residues" evidence="9">
    <location>
        <begin position="73"/>
        <end position="97"/>
    </location>
</feature>
<dbReference type="AlphaFoldDB" id="A0A7S1AHD8"/>
<dbReference type="Pfam" id="PF13499">
    <property type="entry name" value="EF-hand_7"/>
    <property type="match status" value="1"/>
</dbReference>
<dbReference type="SMART" id="SM00054">
    <property type="entry name" value="EFh"/>
    <property type="match status" value="4"/>
</dbReference>
<evidence type="ECO:0000256" key="2">
    <source>
        <dbReference type="ARBA" id="ARBA00022527"/>
    </source>
</evidence>
<keyword evidence="7" id="KW-0067">ATP-binding</keyword>
<dbReference type="CDD" id="cd00051">
    <property type="entry name" value="EFh"/>
    <property type="match status" value="1"/>
</dbReference>
<evidence type="ECO:0000256" key="7">
    <source>
        <dbReference type="ARBA" id="ARBA00022840"/>
    </source>
</evidence>
<feature type="domain" description="EF-hand" evidence="11">
    <location>
        <begin position="826"/>
        <end position="861"/>
    </location>
</feature>
<evidence type="ECO:0000256" key="3">
    <source>
        <dbReference type="ARBA" id="ARBA00022679"/>
    </source>
</evidence>
<dbReference type="GO" id="GO:0004674">
    <property type="term" value="F:protein serine/threonine kinase activity"/>
    <property type="evidence" value="ECO:0007669"/>
    <property type="project" value="UniProtKB-KW"/>
</dbReference>
<dbReference type="InterPro" id="IPR008271">
    <property type="entry name" value="Ser/Thr_kinase_AS"/>
</dbReference>
<dbReference type="InterPro" id="IPR000719">
    <property type="entry name" value="Prot_kinase_dom"/>
</dbReference>
<evidence type="ECO:0000313" key="12">
    <source>
        <dbReference type="EMBL" id="CAD8854326.1"/>
    </source>
</evidence>
<dbReference type="PANTHER" id="PTHR24349">
    <property type="entry name" value="SERINE/THREONINE-PROTEIN KINASE"/>
    <property type="match status" value="1"/>
</dbReference>
<evidence type="ECO:0000256" key="9">
    <source>
        <dbReference type="SAM" id="MobiDB-lite"/>
    </source>
</evidence>
<evidence type="ECO:0000256" key="8">
    <source>
        <dbReference type="ARBA" id="ARBA00024334"/>
    </source>
</evidence>
<evidence type="ECO:0000256" key="5">
    <source>
        <dbReference type="ARBA" id="ARBA00022777"/>
    </source>
</evidence>
<comment type="cofactor">
    <cofactor evidence="1">
        <name>Mg(2+)</name>
        <dbReference type="ChEBI" id="CHEBI:18420"/>
    </cofactor>
</comment>
<accession>A0A7S1AHD8</accession>